<dbReference type="AlphaFoldDB" id="A0A7R9D877"/>
<reference evidence="1" key="1">
    <citation type="submission" date="2020-11" db="EMBL/GenBank/DDBJ databases">
        <authorList>
            <person name="Tran Van P."/>
        </authorList>
    </citation>
    <scope>NUCLEOTIDE SEQUENCE</scope>
</reference>
<accession>A0A7R9D877</accession>
<dbReference type="InterPro" id="IPR038602">
    <property type="entry name" value="Mite_allergen_7_sf"/>
</dbReference>
<organism evidence="1">
    <name type="scientific">Timema cristinae</name>
    <name type="common">Walking stick</name>
    <dbReference type="NCBI Taxonomy" id="61476"/>
    <lineage>
        <taxon>Eukaryota</taxon>
        <taxon>Metazoa</taxon>
        <taxon>Ecdysozoa</taxon>
        <taxon>Arthropoda</taxon>
        <taxon>Hexapoda</taxon>
        <taxon>Insecta</taxon>
        <taxon>Pterygota</taxon>
        <taxon>Neoptera</taxon>
        <taxon>Polyneoptera</taxon>
        <taxon>Phasmatodea</taxon>
        <taxon>Timematodea</taxon>
        <taxon>Timematoidea</taxon>
        <taxon>Timematidae</taxon>
        <taxon>Timema</taxon>
    </lineage>
</organism>
<name>A0A7R9D877_TIMCR</name>
<evidence type="ECO:0000313" key="1">
    <source>
        <dbReference type="EMBL" id="CAD7409844.1"/>
    </source>
</evidence>
<dbReference type="EMBL" id="OC321320">
    <property type="protein sequence ID" value="CAD7409844.1"/>
    <property type="molecule type" value="Genomic_DNA"/>
</dbReference>
<protein>
    <submittedName>
        <fullName evidence="1">Uncharacterized protein</fullName>
    </submittedName>
</protein>
<gene>
    <name evidence="1" type="ORF">TCEB3V08_LOCUS10213</name>
</gene>
<sequence>MCPAGWYITGGKRRGDIGFVPVSSKMNTLLLLCAIIFAISGSDGSSVRQTRASVNVNVNDYVDTLVYKVRFDAARLGLAPMILPDVNRTFDVTLITDFHGGLAMTHGQLTGATTMYRDGDASAEIQGTSEIISTRIGFKQLDYEYNYVASIMNMGPSGVCRGSITDIVLSLEISVEVTGGVAAVHLTDFHISHTGGLTVHLDGALEVITDAISDVITFVFKDVIIAFVSGEIKKAVETAIIDIQQ</sequence>
<dbReference type="Pfam" id="PF16984">
    <property type="entry name" value="Grp7_allergen"/>
    <property type="match status" value="1"/>
</dbReference>
<dbReference type="Gene3D" id="3.15.10.50">
    <property type="match status" value="1"/>
</dbReference>
<dbReference type="InterPro" id="IPR020234">
    <property type="entry name" value="Mite_allergen_group-7"/>
</dbReference>
<proteinExistence type="predicted"/>